<sequence length="125" mass="14154">MSSSWQKLIRVKGFSRFEDPINDSDKLLHQCSYPYLLSYDAANRLTTFISRDGTATYTYDDRDQLTGADYTAQDNEAYTYDANGNRTNAGYQTGTNNQLTTDGVFNYKYDNEIALIVILAVAMAR</sequence>
<organism evidence="1 2">
    <name type="scientific">Adonisia turfae CCMR0081</name>
    <dbReference type="NCBI Taxonomy" id="2292702"/>
    <lineage>
        <taxon>Bacteria</taxon>
        <taxon>Bacillati</taxon>
        <taxon>Cyanobacteriota</taxon>
        <taxon>Adonisia</taxon>
        <taxon>Adonisia turfae</taxon>
    </lineage>
</organism>
<dbReference type="Gene3D" id="2.180.10.10">
    <property type="entry name" value="RHS repeat-associated core"/>
    <property type="match status" value="1"/>
</dbReference>
<gene>
    <name evidence="1" type="ORF">DXZ20_04805</name>
</gene>
<protein>
    <recommendedName>
        <fullName evidence="3">RHS repeat protein</fullName>
    </recommendedName>
</protein>
<dbReference type="EMBL" id="QXHD01000004">
    <property type="protein sequence ID" value="NEZ55014.1"/>
    <property type="molecule type" value="Genomic_DNA"/>
</dbReference>
<accession>A0A6M0RFM0</accession>
<dbReference type="InterPro" id="IPR031325">
    <property type="entry name" value="RHS_repeat"/>
</dbReference>
<comment type="caution">
    <text evidence="1">The sequence shown here is derived from an EMBL/GenBank/DDBJ whole genome shotgun (WGS) entry which is preliminary data.</text>
</comment>
<proteinExistence type="predicted"/>
<dbReference type="Pfam" id="PF05593">
    <property type="entry name" value="RHS_repeat"/>
    <property type="match status" value="1"/>
</dbReference>
<name>A0A6M0RFM0_9CYAN</name>
<dbReference type="AlphaFoldDB" id="A0A6M0RFM0"/>
<evidence type="ECO:0000313" key="2">
    <source>
        <dbReference type="Proteomes" id="UP000481033"/>
    </source>
</evidence>
<dbReference type="InterPro" id="IPR006530">
    <property type="entry name" value="YD"/>
</dbReference>
<dbReference type="NCBIfam" id="TIGR01643">
    <property type="entry name" value="YD_repeat_2x"/>
    <property type="match status" value="2"/>
</dbReference>
<dbReference type="Proteomes" id="UP000481033">
    <property type="component" value="Unassembled WGS sequence"/>
</dbReference>
<evidence type="ECO:0000313" key="1">
    <source>
        <dbReference type="EMBL" id="NEZ55014.1"/>
    </source>
</evidence>
<reference evidence="1 2" key="1">
    <citation type="journal article" date="2020" name="Microb. Ecol.">
        <title>Ecogenomics of the Marine Benthic Filamentous Cyanobacterium Adonisia.</title>
        <authorList>
            <person name="Walter J.M."/>
            <person name="Coutinho F.H."/>
            <person name="Leomil L."/>
            <person name="Hargreaves P.I."/>
            <person name="Campeao M.E."/>
            <person name="Vieira V.V."/>
            <person name="Silva B.S."/>
            <person name="Fistarol G.O."/>
            <person name="Salomon P.S."/>
            <person name="Sawabe T."/>
            <person name="Mino S."/>
            <person name="Hosokawa M."/>
            <person name="Miyashita H."/>
            <person name="Maruyama F."/>
            <person name="van Verk M.C."/>
            <person name="Dutilh B.E."/>
            <person name="Thompson C.C."/>
            <person name="Thompson F.L."/>
        </authorList>
    </citation>
    <scope>NUCLEOTIDE SEQUENCE [LARGE SCALE GENOMIC DNA]</scope>
    <source>
        <strain evidence="1 2">CCMR0081</strain>
    </source>
</reference>
<keyword evidence="2" id="KW-1185">Reference proteome</keyword>
<evidence type="ECO:0008006" key="3">
    <source>
        <dbReference type="Google" id="ProtNLM"/>
    </source>
</evidence>